<dbReference type="InterPro" id="IPR001342">
    <property type="entry name" value="HDH_cat"/>
</dbReference>
<dbReference type="Gene3D" id="3.30.70.260">
    <property type="match status" value="1"/>
</dbReference>
<evidence type="ECO:0000259" key="2">
    <source>
        <dbReference type="PROSITE" id="PS51671"/>
    </source>
</evidence>
<evidence type="ECO:0000256" key="1">
    <source>
        <dbReference type="ARBA" id="ARBA00023002"/>
    </source>
</evidence>
<evidence type="ECO:0000313" key="4">
    <source>
        <dbReference type="Proteomes" id="UP000712673"/>
    </source>
</evidence>
<dbReference type="CDD" id="cd04881">
    <property type="entry name" value="ACT_HSDH-Hom"/>
    <property type="match status" value="1"/>
</dbReference>
<dbReference type="AlphaFoldDB" id="A0A937W402"/>
<organism evidence="3 4">
    <name type="scientific">Tectimicrobiota bacterium</name>
    <dbReference type="NCBI Taxonomy" id="2528274"/>
    <lineage>
        <taxon>Bacteria</taxon>
        <taxon>Pseudomonadati</taxon>
        <taxon>Nitrospinota/Tectimicrobiota group</taxon>
        <taxon>Candidatus Tectimicrobiota</taxon>
    </lineage>
</organism>
<feature type="non-terminal residue" evidence="3">
    <location>
        <position position="1"/>
    </location>
</feature>
<dbReference type="InterPro" id="IPR045865">
    <property type="entry name" value="ACT-like_dom_sf"/>
</dbReference>
<dbReference type="Pfam" id="PF01842">
    <property type="entry name" value="ACT"/>
    <property type="match status" value="1"/>
</dbReference>
<dbReference type="SUPFAM" id="SSF55347">
    <property type="entry name" value="Glyceraldehyde-3-phosphate dehydrogenase-like, C-terminal domain"/>
    <property type="match status" value="1"/>
</dbReference>
<dbReference type="GO" id="GO:0004412">
    <property type="term" value="F:homoserine dehydrogenase activity"/>
    <property type="evidence" value="ECO:0007669"/>
    <property type="project" value="UniProtKB-EC"/>
</dbReference>
<dbReference type="PANTHER" id="PTHR43331:SF1">
    <property type="entry name" value="HOMOSERINE DEHYDROGENASE"/>
    <property type="match status" value="1"/>
</dbReference>
<dbReference type="Proteomes" id="UP000712673">
    <property type="component" value="Unassembled WGS sequence"/>
</dbReference>
<dbReference type="SUPFAM" id="SSF55021">
    <property type="entry name" value="ACT-like"/>
    <property type="match status" value="1"/>
</dbReference>
<reference evidence="3" key="1">
    <citation type="submission" date="2019-03" db="EMBL/GenBank/DDBJ databases">
        <title>Lake Tanganyika Metagenome-Assembled Genomes (MAGs).</title>
        <authorList>
            <person name="Tran P."/>
        </authorList>
    </citation>
    <scope>NUCLEOTIDE SEQUENCE</scope>
    <source>
        <strain evidence="3">K_DeepCast_65m_m2_066</strain>
    </source>
</reference>
<evidence type="ECO:0000313" key="3">
    <source>
        <dbReference type="EMBL" id="MBM3226476.1"/>
    </source>
</evidence>
<dbReference type="EC" id="1.1.1.3" evidence="3"/>
<proteinExistence type="predicted"/>
<name>A0A937W402_UNCTE</name>
<dbReference type="NCBIfam" id="NF004976">
    <property type="entry name" value="PRK06349.1"/>
    <property type="match status" value="1"/>
</dbReference>
<accession>A0A937W402</accession>
<dbReference type="PANTHER" id="PTHR43331">
    <property type="entry name" value="HOMOSERINE DEHYDROGENASE"/>
    <property type="match status" value="1"/>
</dbReference>
<keyword evidence="1 3" id="KW-0560">Oxidoreductase</keyword>
<gene>
    <name evidence="3" type="ORF">FJZ47_22150</name>
</gene>
<dbReference type="GO" id="GO:0009088">
    <property type="term" value="P:threonine biosynthetic process"/>
    <property type="evidence" value="ECO:0007669"/>
    <property type="project" value="TreeGrafter"/>
</dbReference>
<dbReference type="PROSITE" id="PS51671">
    <property type="entry name" value="ACT"/>
    <property type="match status" value="1"/>
</dbReference>
<feature type="domain" description="ACT" evidence="2">
    <location>
        <begin position="149"/>
        <end position="229"/>
    </location>
</feature>
<dbReference type="Pfam" id="PF00742">
    <property type="entry name" value="Homoserine_dh"/>
    <property type="match status" value="1"/>
</dbReference>
<dbReference type="EMBL" id="VGLS01000925">
    <property type="protein sequence ID" value="MBM3226476.1"/>
    <property type="molecule type" value="Genomic_DNA"/>
</dbReference>
<dbReference type="Gene3D" id="3.30.360.10">
    <property type="entry name" value="Dihydrodipicolinate Reductase, domain 2"/>
    <property type="match status" value="1"/>
</dbReference>
<dbReference type="InterPro" id="IPR002912">
    <property type="entry name" value="ACT_dom"/>
</dbReference>
<protein>
    <submittedName>
        <fullName evidence="3">Homoserine dehydrogenase</fullName>
        <ecNumber evidence="3">1.1.1.3</ecNumber>
    </submittedName>
</protein>
<comment type="caution">
    <text evidence="3">The sequence shown here is derived from an EMBL/GenBank/DDBJ whole genome shotgun (WGS) entry which is preliminary data.</text>
</comment>
<sequence length="233" mass="25008">ALLASLAFGSWVPYEQIYTEGISGLSQLDIAYACELGYRVKLLALAKMAAGCLDVRVHPALVATDSWLANVNGVYNAISIRGDVVGRNMLIGRGAGALPTGSAVVGDIVDVARNILKNSSGRVPPQAYQAHSIHEVPLQAVDDVVCKHYLRFQVVDQPRVLAAIAGILGEHAISIESVLQKGRGQVQDQPVSVVMMTHEARERSVRVALQAIATLPTIQGETVHLRVEETEEE</sequence>